<reference evidence="2 3" key="2">
    <citation type="journal article" date="2010" name="Stand. Genomic Sci.">
        <title>Complete genome sequence of Sebaldella termitidis type strain (NCTC 11300).</title>
        <authorList>
            <person name="Harmon-Smith M."/>
            <person name="Celia L."/>
            <person name="Chertkov O."/>
            <person name="Lapidus A."/>
            <person name="Copeland A."/>
            <person name="Glavina Del Rio T."/>
            <person name="Nolan M."/>
            <person name="Lucas S."/>
            <person name="Tice H."/>
            <person name="Cheng J.F."/>
            <person name="Han C."/>
            <person name="Detter J.C."/>
            <person name="Bruce D."/>
            <person name="Goodwin L."/>
            <person name="Pitluck S."/>
            <person name="Pati A."/>
            <person name="Liolios K."/>
            <person name="Ivanova N."/>
            <person name="Mavromatis K."/>
            <person name="Mikhailova N."/>
            <person name="Chen A."/>
            <person name="Palaniappan K."/>
            <person name="Land M."/>
            <person name="Hauser L."/>
            <person name="Chang Y.J."/>
            <person name="Jeffries C.D."/>
            <person name="Brettin T."/>
            <person name="Goker M."/>
            <person name="Beck B."/>
            <person name="Bristow J."/>
            <person name="Eisen J.A."/>
            <person name="Markowitz V."/>
            <person name="Hugenholtz P."/>
            <person name="Kyrpides N.C."/>
            <person name="Klenk H.P."/>
            <person name="Chen F."/>
        </authorList>
    </citation>
    <scope>NUCLEOTIDE SEQUENCE [LARGE SCALE GENOMIC DNA]</scope>
    <source>
        <strain evidence="3">ATCC 33386 / NCTC 11300</strain>
    </source>
</reference>
<dbReference type="EMBL" id="CP001739">
    <property type="protein sequence ID" value="ACZ08397.1"/>
    <property type="molecule type" value="Genomic_DNA"/>
</dbReference>
<protein>
    <submittedName>
        <fullName evidence="2">Uncharacterized protein</fullName>
    </submittedName>
</protein>
<dbReference type="RefSeq" id="WP_012860993.1">
    <property type="nucleotide sequence ID" value="NC_013517.1"/>
</dbReference>
<feature type="transmembrane region" description="Helical" evidence="1">
    <location>
        <begin position="39"/>
        <end position="58"/>
    </location>
</feature>
<dbReference type="STRING" id="526218.Sterm_1538"/>
<dbReference type="eggNOG" id="COG1555">
    <property type="taxonomic scope" value="Bacteria"/>
</dbReference>
<feature type="transmembrane region" description="Helical" evidence="1">
    <location>
        <begin position="64"/>
        <end position="84"/>
    </location>
</feature>
<evidence type="ECO:0000313" key="2">
    <source>
        <dbReference type="EMBL" id="ACZ08397.1"/>
    </source>
</evidence>
<sequence length="300" mass="34325">MKKKHFSIISGAWCLVTLFGFANFLAFYYAGYKSKSKKYIFIGHIYLVLKLASAVIKLRFFSSLISFLSIAGYFFGIIFAFATIKAFYKRLKLLDLLDPLILNSKIKMIYTLDNQALDEFVKENEHFFEQTKPFSDAATKNNSYSQPYVSKADENEPAPELASDINDDANIDIIVNIIDESGNKKEIHRMNIDNIDLEDSIDITDITDENEPASELASDISDDSDIDIIVNIIDERGNKKESRRMNIDNIDLEDSIDITDITKEIIKKAVTDIEKEIKYTFEDSENMVTFSSKTKMKKKK</sequence>
<dbReference type="HOGENOM" id="CLU_927163_0_0_0"/>
<name>D1AI13_SEBTE</name>
<keyword evidence="3" id="KW-1185">Reference proteome</keyword>
<keyword evidence="1" id="KW-0812">Transmembrane</keyword>
<evidence type="ECO:0000313" key="3">
    <source>
        <dbReference type="Proteomes" id="UP000000845"/>
    </source>
</evidence>
<dbReference type="KEGG" id="str:Sterm_1538"/>
<keyword evidence="1" id="KW-0472">Membrane</keyword>
<keyword evidence="1" id="KW-1133">Transmembrane helix</keyword>
<organism evidence="2 3">
    <name type="scientific">Sebaldella termitidis (strain ATCC 33386 / NCTC 11300)</name>
    <dbReference type="NCBI Taxonomy" id="526218"/>
    <lineage>
        <taxon>Bacteria</taxon>
        <taxon>Fusobacteriati</taxon>
        <taxon>Fusobacteriota</taxon>
        <taxon>Fusobacteriia</taxon>
        <taxon>Fusobacteriales</taxon>
        <taxon>Leptotrichiaceae</taxon>
        <taxon>Sebaldella</taxon>
    </lineage>
</organism>
<gene>
    <name evidence="2" type="ordered locus">Sterm_1538</name>
</gene>
<dbReference type="AlphaFoldDB" id="D1AI13"/>
<accession>D1AI13</accession>
<reference evidence="3" key="1">
    <citation type="submission" date="2009-09" db="EMBL/GenBank/DDBJ databases">
        <title>The complete chromosome of Sebaldella termitidis ATCC 33386.</title>
        <authorList>
            <consortium name="US DOE Joint Genome Institute (JGI-PGF)"/>
            <person name="Lucas S."/>
            <person name="Copeland A."/>
            <person name="Lapidus A."/>
            <person name="Glavina del Rio T."/>
            <person name="Dalin E."/>
            <person name="Tice H."/>
            <person name="Bruce D."/>
            <person name="Goodwin L."/>
            <person name="Pitluck S."/>
            <person name="Kyrpides N."/>
            <person name="Mavromatis K."/>
            <person name="Ivanova N."/>
            <person name="Mikhailova N."/>
            <person name="Sims D."/>
            <person name="Meincke L."/>
            <person name="Brettin T."/>
            <person name="Detter J.C."/>
            <person name="Han C."/>
            <person name="Larimer F."/>
            <person name="Land M."/>
            <person name="Hauser L."/>
            <person name="Markowitz V."/>
            <person name="Cheng J.F."/>
            <person name="Hugenholtz P."/>
            <person name="Woyke T."/>
            <person name="Wu D."/>
            <person name="Eisen J.A."/>
        </authorList>
    </citation>
    <scope>NUCLEOTIDE SEQUENCE [LARGE SCALE GENOMIC DNA]</scope>
    <source>
        <strain evidence="3">ATCC 33386 / NCTC 11300</strain>
    </source>
</reference>
<proteinExistence type="predicted"/>
<evidence type="ECO:0000256" key="1">
    <source>
        <dbReference type="SAM" id="Phobius"/>
    </source>
</evidence>
<dbReference type="Proteomes" id="UP000000845">
    <property type="component" value="Chromosome"/>
</dbReference>
<feature type="transmembrane region" description="Helical" evidence="1">
    <location>
        <begin position="6"/>
        <end position="27"/>
    </location>
</feature>